<gene>
    <name evidence="1" type="ORF">ANN_17786</name>
</gene>
<comment type="caution">
    <text evidence="1">The sequence shown here is derived from an EMBL/GenBank/DDBJ whole genome shotgun (WGS) entry which is preliminary data.</text>
</comment>
<name>A0ABQ8SV94_PERAM</name>
<organism evidence="1 2">
    <name type="scientific">Periplaneta americana</name>
    <name type="common">American cockroach</name>
    <name type="synonym">Blatta americana</name>
    <dbReference type="NCBI Taxonomy" id="6978"/>
    <lineage>
        <taxon>Eukaryota</taxon>
        <taxon>Metazoa</taxon>
        <taxon>Ecdysozoa</taxon>
        <taxon>Arthropoda</taxon>
        <taxon>Hexapoda</taxon>
        <taxon>Insecta</taxon>
        <taxon>Pterygota</taxon>
        <taxon>Neoptera</taxon>
        <taxon>Polyneoptera</taxon>
        <taxon>Dictyoptera</taxon>
        <taxon>Blattodea</taxon>
        <taxon>Blattoidea</taxon>
        <taxon>Blattidae</taxon>
        <taxon>Blattinae</taxon>
        <taxon>Periplaneta</taxon>
    </lineage>
</organism>
<evidence type="ECO:0000313" key="2">
    <source>
        <dbReference type="Proteomes" id="UP001148838"/>
    </source>
</evidence>
<evidence type="ECO:0000313" key="1">
    <source>
        <dbReference type="EMBL" id="KAJ4437641.1"/>
    </source>
</evidence>
<reference evidence="1 2" key="1">
    <citation type="journal article" date="2022" name="Allergy">
        <title>Genome assembly and annotation of Periplaneta americana reveal a comprehensive cockroach allergen profile.</title>
        <authorList>
            <person name="Wang L."/>
            <person name="Xiong Q."/>
            <person name="Saelim N."/>
            <person name="Wang L."/>
            <person name="Nong W."/>
            <person name="Wan A.T."/>
            <person name="Shi M."/>
            <person name="Liu X."/>
            <person name="Cao Q."/>
            <person name="Hui J.H.L."/>
            <person name="Sookrung N."/>
            <person name="Leung T.F."/>
            <person name="Tungtrongchitr A."/>
            <person name="Tsui S.K.W."/>
        </authorList>
    </citation>
    <scope>NUCLEOTIDE SEQUENCE [LARGE SCALE GENOMIC DNA]</scope>
    <source>
        <strain evidence="1">PWHHKU_190912</strain>
    </source>
</reference>
<protein>
    <submittedName>
        <fullName evidence="1">Uncharacterized protein</fullName>
    </submittedName>
</protein>
<proteinExistence type="predicted"/>
<accession>A0ABQ8SV94</accession>
<dbReference type="PANTHER" id="PTHR45749:SF28">
    <property type="entry name" value="ZINC FINGER MYM-TYPE PROTEIN 1-LIKE-RELATED"/>
    <property type="match status" value="1"/>
</dbReference>
<sequence>MLFTILNDFNCGSKPVAQTYDGAAVMAGEHGGLQAKILSQYKQTIFMHCYAHKLNLVLSQSANFIKQQLAQCRETFPKSPFSCLKENYGMMFDFICLKGELNVVYSDPDMEKESMFNNF</sequence>
<dbReference type="EMBL" id="JAJSOF020000021">
    <property type="protein sequence ID" value="KAJ4437641.1"/>
    <property type="molecule type" value="Genomic_DNA"/>
</dbReference>
<dbReference type="Proteomes" id="UP001148838">
    <property type="component" value="Unassembled WGS sequence"/>
</dbReference>
<dbReference type="PANTHER" id="PTHR45749">
    <property type="match status" value="1"/>
</dbReference>
<keyword evidence="2" id="KW-1185">Reference proteome</keyword>